<gene>
    <name evidence="2" type="ORF">LTRI10_LOCUS1839</name>
</gene>
<evidence type="ECO:0008006" key="4">
    <source>
        <dbReference type="Google" id="ProtNLM"/>
    </source>
</evidence>
<feature type="compositionally biased region" description="Acidic residues" evidence="1">
    <location>
        <begin position="9"/>
        <end position="19"/>
    </location>
</feature>
<dbReference type="AlphaFoldDB" id="A0AAV2CCT7"/>
<accession>A0AAV2CCT7</accession>
<evidence type="ECO:0000313" key="2">
    <source>
        <dbReference type="EMBL" id="CAL1353981.1"/>
    </source>
</evidence>
<keyword evidence="3" id="KW-1185">Reference proteome</keyword>
<dbReference type="EMBL" id="OZ034813">
    <property type="protein sequence ID" value="CAL1353981.1"/>
    <property type="molecule type" value="Genomic_DNA"/>
</dbReference>
<reference evidence="2 3" key="1">
    <citation type="submission" date="2024-04" db="EMBL/GenBank/DDBJ databases">
        <authorList>
            <person name="Fracassetti M."/>
        </authorList>
    </citation>
    <scope>NUCLEOTIDE SEQUENCE [LARGE SCALE GENOMIC DNA]</scope>
</reference>
<protein>
    <recommendedName>
        <fullName evidence="4">RRM domain-containing protein</fullName>
    </recommendedName>
</protein>
<dbReference type="PANTHER" id="PTHR42851">
    <property type="entry name" value="ALDOLASE-RELATED"/>
    <property type="match status" value="1"/>
</dbReference>
<dbReference type="PANTHER" id="PTHR42851:SF19">
    <property type="entry name" value="PWWP DOMAIN-CONTAINING PROTEIN 2-RELATED"/>
    <property type="match status" value="1"/>
</dbReference>
<dbReference type="InterPro" id="IPR053063">
    <property type="entry name" value="PWWP_domain_containing_PDP"/>
</dbReference>
<feature type="region of interest" description="Disordered" evidence="1">
    <location>
        <begin position="1"/>
        <end position="44"/>
    </location>
</feature>
<name>A0AAV2CCT7_9ROSI</name>
<sequence length="138" mass="15158">MNRAAEQQNGEEADADDADAVVKPPSEQVEEKSSDDDPSPTALIPNFTYYESAPIVEELNKIFGHFGTLQESETQILKKSSRARVVFCKRDDAETTFSNAGKYITFGPSLVSYHLKYCSSPKKRPTSSGQKSSSSGKK</sequence>
<dbReference type="Proteomes" id="UP001497516">
    <property type="component" value="Chromosome 1"/>
</dbReference>
<feature type="compositionally biased region" description="Low complexity" evidence="1">
    <location>
        <begin position="127"/>
        <end position="138"/>
    </location>
</feature>
<evidence type="ECO:0000256" key="1">
    <source>
        <dbReference type="SAM" id="MobiDB-lite"/>
    </source>
</evidence>
<evidence type="ECO:0000313" key="3">
    <source>
        <dbReference type="Proteomes" id="UP001497516"/>
    </source>
</evidence>
<feature type="region of interest" description="Disordered" evidence="1">
    <location>
        <begin position="119"/>
        <end position="138"/>
    </location>
</feature>
<organism evidence="2 3">
    <name type="scientific">Linum trigynum</name>
    <dbReference type="NCBI Taxonomy" id="586398"/>
    <lineage>
        <taxon>Eukaryota</taxon>
        <taxon>Viridiplantae</taxon>
        <taxon>Streptophyta</taxon>
        <taxon>Embryophyta</taxon>
        <taxon>Tracheophyta</taxon>
        <taxon>Spermatophyta</taxon>
        <taxon>Magnoliopsida</taxon>
        <taxon>eudicotyledons</taxon>
        <taxon>Gunneridae</taxon>
        <taxon>Pentapetalae</taxon>
        <taxon>rosids</taxon>
        <taxon>fabids</taxon>
        <taxon>Malpighiales</taxon>
        <taxon>Linaceae</taxon>
        <taxon>Linum</taxon>
    </lineage>
</organism>
<proteinExistence type="predicted"/>